<keyword evidence="1" id="KW-0812">Transmembrane</keyword>
<evidence type="ECO:0000256" key="1">
    <source>
        <dbReference type="SAM" id="Phobius"/>
    </source>
</evidence>
<keyword evidence="1" id="KW-1133">Transmembrane helix</keyword>
<evidence type="ECO:0000313" key="2">
    <source>
        <dbReference type="EMBL" id="KKS11436.1"/>
    </source>
</evidence>
<gene>
    <name evidence="2" type="ORF">UU67_C0073G0007</name>
</gene>
<name>A0A0G0YP89_9BACT</name>
<evidence type="ECO:0008006" key="4">
    <source>
        <dbReference type="Google" id="ProtNLM"/>
    </source>
</evidence>
<feature type="transmembrane region" description="Helical" evidence="1">
    <location>
        <begin position="32"/>
        <end position="50"/>
    </location>
</feature>
<proteinExistence type="predicted"/>
<feature type="transmembrane region" description="Helical" evidence="1">
    <location>
        <begin position="84"/>
        <end position="104"/>
    </location>
</feature>
<organism evidence="2 3">
    <name type="scientific">Candidatus Daviesbacteria bacterium GW2011_GWB1_41_5</name>
    <dbReference type="NCBI Taxonomy" id="1618429"/>
    <lineage>
        <taxon>Bacteria</taxon>
        <taxon>Candidatus Daviesiibacteriota</taxon>
    </lineage>
</organism>
<keyword evidence="1" id="KW-0472">Membrane</keyword>
<dbReference type="EMBL" id="LCBN01000073">
    <property type="protein sequence ID" value="KKS11436.1"/>
    <property type="molecule type" value="Genomic_DNA"/>
</dbReference>
<evidence type="ECO:0000313" key="3">
    <source>
        <dbReference type="Proteomes" id="UP000034753"/>
    </source>
</evidence>
<reference evidence="2 3" key="1">
    <citation type="journal article" date="2015" name="Nature">
        <title>rRNA introns, odd ribosomes, and small enigmatic genomes across a large radiation of phyla.</title>
        <authorList>
            <person name="Brown C.T."/>
            <person name="Hug L.A."/>
            <person name="Thomas B.C."/>
            <person name="Sharon I."/>
            <person name="Castelle C.J."/>
            <person name="Singh A."/>
            <person name="Wilkins M.J."/>
            <person name="Williams K.H."/>
            <person name="Banfield J.F."/>
        </authorList>
    </citation>
    <scope>NUCLEOTIDE SEQUENCE [LARGE SCALE GENOMIC DNA]</scope>
</reference>
<protein>
    <recommendedName>
        <fullName evidence="4">Small multidrug resistance protein</fullName>
    </recommendedName>
</protein>
<sequence>MNWLLIVFVGAIGAVADVVLSYWSYTHKLQWWLGGAVLYLIFMSGLGLIVRQGVVNGYSLAVGVVVVLLVNIVLVAAWDVHSGASLSVLQWFGIVLALGAMACLELGRNS</sequence>
<feature type="transmembrane region" description="Helical" evidence="1">
    <location>
        <begin position="57"/>
        <end position="78"/>
    </location>
</feature>
<dbReference type="AlphaFoldDB" id="A0A0G0YP89"/>
<dbReference type="Proteomes" id="UP000034753">
    <property type="component" value="Unassembled WGS sequence"/>
</dbReference>
<comment type="caution">
    <text evidence="2">The sequence shown here is derived from an EMBL/GenBank/DDBJ whole genome shotgun (WGS) entry which is preliminary data.</text>
</comment>
<accession>A0A0G0YP89</accession>